<name>A0ACD4NI19_9HYPH</name>
<protein>
    <submittedName>
        <fullName evidence="1">Cache domain-containing protein</fullName>
    </submittedName>
</protein>
<proteinExistence type="predicted"/>
<dbReference type="Proteomes" id="UP001163223">
    <property type="component" value="Chromosome"/>
</dbReference>
<keyword evidence="2" id="KW-1185">Reference proteome</keyword>
<reference evidence="1" key="1">
    <citation type="submission" date="2022-11" db="EMBL/GenBank/DDBJ databases">
        <title>beta-Carotene-producing bacterium, Jeongeuplla avenae sp. nov., alleviates the salt stress of Arabidopsis seedlings.</title>
        <authorList>
            <person name="Jiang L."/>
            <person name="Lee J."/>
        </authorList>
    </citation>
    <scope>NUCLEOTIDE SEQUENCE</scope>
    <source>
        <strain evidence="1">DY_R2A_6</strain>
    </source>
</reference>
<sequence>MTFSRKLIAFVILASVSIVGVAGWTLSAMRDQMVDDRKVAVKAQVESAVAVLESLNAEAKAGRIDDATMRAEAAKIVGSIRFGSGDYIFVINSKGEFLVHPKLQGQKGWDLKDANGVAFIREIVGTAKAGGGYTAYDFPRAGSDLPVPKISYAQAFAPWDWIVGTGVYVDDIEATFWGKILSVAAVVLPLILVIAALGLLIARSTSRRLAQSMALARAIGAGNLTNLQISAGSDELGDLQRTMAEMAAKLSEIVAGVRRSSSLVATGSGRSAHTAEQLASGSTAQASASEKASAAVEEMTANVRQNADNAAQTETIAKQAALAAARTGEAVSISVEAMRTIADKITVVQEIARQTDLLALNAAIEAARAGSHGKGFAVVASEVRKLAERSQHAAAEIGELSVRTVSDSENAGAMLEQLVPNIQRTAELVSEISAACREQSVGIEQINEAIQQLDQVTQANAGAANEMTATAEALSAEAGRLEERAAFFRLTDRERAEALAEEAEQIRADNAAPRQRPSAPQPNRSRAAAGRPAPDRSASGFDRLSA</sequence>
<evidence type="ECO:0000313" key="2">
    <source>
        <dbReference type="Proteomes" id="UP001163223"/>
    </source>
</evidence>
<accession>A0ACD4NI19</accession>
<gene>
    <name evidence="1" type="ORF">OXU80_16280</name>
</gene>
<dbReference type="EMBL" id="CP113520">
    <property type="protein sequence ID" value="WAJ26439.1"/>
    <property type="molecule type" value="Genomic_DNA"/>
</dbReference>
<evidence type="ECO:0000313" key="1">
    <source>
        <dbReference type="EMBL" id="WAJ26439.1"/>
    </source>
</evidence>
<organism evidence="1 2">
    <name type="scientific">Antarcticirhabdus aurantiaca</name>
    <dbReference type="NCBI Taxonomy" id="2606717"/>
    <lineage>
        <taxon>Bacteria</taxon>
        <taxon>Pseudomonadati</taxon>
        <taxon>Pseudomonadota</taxon>
        <taxon>Alphaproteobacteria</taxon>
        <taxon>Hyphomicrobiales</taxon>
        <taxon>Aurantimonadaceae</taxon>
        <taxon>Antarcticirhabdus</taxon>
    </lineage>
</organism>